<dbReference type="SUPFAM" id="SSF46689">
    <property type="entry name" value="Homeodomain-like"/>
    <property type="match status" value="1"/>
</dbReference>
<dbReference type="InterPro" id="IPR009057">
    <property type="entry name" value="Homeodomain-like_sf"/>
</dbReference>
<dbReference type="OrthoDB" id="85471at2157"/>
<comment type="caution">
    <text evidence="1">The sequence shown here is derived from an EMBL/GenBank/DDBJ whole genome shotgun (WGS) entry which is preliminary data.</text>
</comment>
<proteinExistence type="predicted"/>
<dbReference type="EMBL" id="LWMU01000044">
    <property type="protein sequence ID" value="KZX13818.1"/>
    <property type="molecule type" value="Genomic_DNA"/>
</dbReference>
<evidence type="ECO:0000313" key="1">
    <source>
        <dbReference type="EMBL" id="KZX13818.1"/>
    </source>
</evidence>
<protein>
    <submittedName>
        <fullName evidence="1">Orotate phosphoribosyltransferase-like protein</fullName>
    </submittedName>
</protein>
<dbReference type="PATRIC" id="fig|66851.6.peg.375"/>
<keyword evidence="2" id="KW-1185">Reference proteome</keyword>
<organism evidence="1 2">
    <name type="scientific">Methanobrevibacter oralis</name>
    <dbReference type="NCBI Taxonomy" id="66851"/>
    <lineage>
        <taxon>Archaea</taxon>
        <taxon>Methanobacteriati</taxon>
        <taxon>Methanobacteriota</taxon>
        <taxon>Methanomada group</taxon>
        <taxon>Methanobacteria</taxon>
        <taxon>Methanobacteriales</taxon>
        <taxon>Methanobacteriaceae</taxon>
        <taxon>Methanobrevibacter</taxon>
    </lineage>
</organism>
<accession>A0A166BU84</accession>
<name>A0A166BU84_METOA</name>
<sequence length="156" mass="18000">MDENITKVHITEALTSVKIVELIDKYPNLEEITCAPSVYERTSNNYIQALEQLDIKVTKKYNWGAKSQSNGLEHDVYKLANSGMSAHEIAEKLDISLNRVYYLVKKVNNDFKFENIKKKHDHEKVKSLKEEGLNASQIAKNLDIPIRSVYYILNKK</sequence>
<dbReference type="Proteomes" id="UP000077428">
    <property type="component" value="Unassembled WGS sequence"/>
</dbReference>
<dbReference type="STRING" id="66851.MBORA_03210"/>
<reference evidence="2" key="1">
    <citation type="journal article" date="2016" name="Genome Announc.">
        <title>Draft Genome Sequences of Methanobrevibacter curvatus DSM11111, Methanobrevibacter cuticularis DSM11139, Methanobrevibacter filiformis DSM11501, and Methanobrevibacter oralis DSM7256.</title>
        <authorList>
            <person name="Poehlein A."/>
            <person name="Seedorf H."/>
        </authorList>
    </citation>
    <scope>NUCLEOTIDE SEQUENCE [LARGE SCALE GENOMIC DNA]</scope>
    <source>
        <strain evidence="2">DSM 7256 / JCM 30027 / ZR</strain>
    </source>
</reference>
<dbReference type="AlphaFoldDB" id="A0A166BU84"/>
<evidence type="ECO:0000313" key="2">
    <source>
        <dbReference type="Proteomes" id="UP000077428"/>
    </source>
</evidence>
<dbReference type="GO" id="GO:0016757">
    <property type="term" value="F:glycosyltransferase activity"/>
    <property type="evidence" value="ECO:0007669"/>
    <property type="project" value="UniProtKB-KW"/>
</dbReference>
<dbReference type="Gene3D" id="1.10.10.60">
    <property type="entry name" value="Homeodomain-like"/>
    <property type="match status" value="2"/>
</dbReference>
<gene>
    <name evidence="1" type="ORF">MBORA_03210</name>
</gene>
<dbReference type="RefSeq" id="WP_063720143.1">
    <property type="nucleotide sequence ID" value="NZ_CAJVUI010000006.1"/>
</dbReference>